<organism evidence="9 10">
    <name type="scientific">Paenibacillus terrae (strain HPL-003)</name>
    <dbReference type="NCBI Taxonomy" id="985665"/>
    <lineage>
        <taxon>Bacteria</taxon>
        <taxon>Bacillati</taxon>
        <taxon>Bacillota</taxon>
        <taxon>Bacilli</taxon>
        <taxon>Bacillales</taxon>
        <taxon>Paenibacillaceae</taxon>
        <taxon>Paenibacillus</taxon>
    </lineage>
</organism>
<evidence type="ECO:0000256" key="4">
    <source>
        <dbReference type="ARBA" id="ARBA00022692"/>
    </source>
</evidence>
<evidence type="ECO:0000259" key="8">
    <source>
        <dbReference type="PROSITE" id="PS50928"/>
    </source>
</evidence>
<reference evidence="10" key="1">
    <citation type="submission" date="2011-11" db="EMBL/GenBank/DDBJ databases">
        <title>Complete sequence of Paenibacillus terrae HPL-003.</title>
        <authorList>
            <person name="Shin S.H."/>
            <person name="Kim S."/>
            <person name="Kim J.Y."/>
        </authorList>
    </citation>
    <scope>NUCLEOTIDE SEQUENCE [LARGE SCALE GENOMIC DNA]</scope>
    <source>
        <strain evidence="10">HPL-003</strain>
    </source>
</reference>
<proteinExistence type="inferred from homology"/>
<evidence type="ECO:0000256" key="7">
    <source>
        <dbReference type="RuleBase" id="RU363032"/>
    </source>
</evidence>
<dbReference type="PROSITE" id="PS50928">
    <property type="entry name" value="ABC_TM1"/>
    <property type="match status" value="1"/>
</dbReference>
<dbReference type="PANTHER" id="PTHR43744">
    <property type="entry name" value="ABC TRANSPORTER PERMEASE PROTEIN MG189-RELATED-RELATED"/>
    <property type="match status" value="1"/>
</dbReference>
<dbReference type="Pfam" id="PF00528">
    <property type="entry name" value="BPD_transp_1"/>
    <property type="match status" value="1"/>
</dbReference>
<feature type="domain" description="ABC transmembrane type-1" evidence="8">
    <location>
        <begin position="71"/>
        <end position="260"/>
    </location>
</feature>
<protein>
    <submittedName>
        <fullName evidence="9">Binding-protein-dependent transporters inner membrane component</fullName>
    </submittedName>
</protein>
<comment type="similarity">
    <text evidence="7">Belongs to the binding-protein-dependent transport system permease family.</text>
</comment>
<dbReference type="CDD" id="cd06261">
    <property type="entry name" value="TM_PBP2"/>
    <property type="match status" value="1"/>
</dbReference>
<keyword evidence="3" id="KW-1003">Cell membrane</keyword>
<dbReference type="PANTHER" id="PTHR43744:SF12">
    <property type="entry name" value="ABC TRANSPORTER PERMEASE PROTEIN MG189-RELATED"/>
    <property type="match status" value="1"/>
</dbReference>
<evidence type="ECO:0000256" key="6">
    <source>
        <dbReference type="ARBA" id="ARBA00023136"/>
    </source>
</evidence>
<feature type="transmembrane region" description="Helical" evidence="7">
    <location>
        <begin position="70"/>
        <end position="94"/>
    </location>
</feature>
<keyword evidence="6 7" id="KW-0472">Membrane</keyword>
<dbReference type="HOGENOM" id="CLU_016047_1_1_9"/>
<accession>G7VPS1</accession>
<dbReference type="STRING" id="985665.HPL003_21705"/>
<evidence type="ECO:0000313" key="10">
    <source>
        <dbReference type="Proteomes" id="UP000005876"/>
    </source>
</evidence>
<evidence type="ECO:0000256" key="3">
    <source>
        <dbReference type="ARBA" id="ARBA00022475"/>
    </source>
</evidence>
<gene>
    <name evidence="9" type="ordered locus">HPL003_21705</name>
</gene>
<feature type="transmembrane region" description="Helical" evidence="7">
    <location>
        <begin position="12"/>
        <end position="33"/>
    </location>
</feature>
<dbReference type="Gene3D" id="1.10.3720.10">
    <property type="entry name" value="MetI-like"/>
    <property type="match status" value="1"/>
</dbReference>
<evidence type="ECO:0000256" key="1">
    <source>
        <dbReference type="ARBA" id="ARBA00004651"/>
    </source>
</evidence>
<dbReference type="SUPFAM" id="SSF161098">
    <property type="entry name" value="MetI-like"/>
    <property type="match status" value="1"/>
</dbReference>
<dbReference type="InterPro" id="IPR035906">
    <property type="entry name" value="MetI-like_sf"/>
</dbReference>
<dbReference type="KEGG" id="pta:HPL003_21705"/>
<dbReference type="eggNOG" id="COG0395">
    <property type="taxonomic scope" value="Bacteria"/>
</dbReference>
<feature type="transmembrane region" description="Helical" evidence="7">
    <location>
        <begin position="185"/>
        <end position="206"/>
    </location>
</feature>
<feature type="transmembrane region" description="Helical" evidence="7">
    <location>
        <begin position="135"/>
        <end position="156"/>
    </location>
</feature>
<dbReference type="EMBL" id="CP003107">
    <property type="protein sequence ID" value="AET61069.1"/>
    <property type="molecule type" value="Genomic_DNA"/>
</dbReference>
<name>G7VPS1_PAETH</name>
<sequence length="275" mass="31137">MTWQRRYLEEIVKHGILLALAVLTLLPLIWMIMTSFKTEGEVFSGPLMWPDTFRLDGYVRVFRDMPFFQWLYNSVVLSSLQVAGQLVISILAAYAFAHFRFRGREVLFFFVLLTMMMPNQVTMVPTYIIVNELNWLNTFAGVIVPHMASGYAIFLLRQAFLTVPRELGEASIIDGCSAAGTLWHVYLRLIGPVLGALTIILFIGTWNDFQWPLLILTEKSLQPLPLALVQFRQESSLEYVPTMAAATLSMLPVLVLFMLAQKSFVEGFANSGLKG</sequence>
<dbReference type="InterPro" id="IPR000515">
    <property type="entry name" value="MetI-like"/>
</dbReference>
<comment type="subcellular location">
    <subcellularLocation>
        <location evidence="1 7">Cell membrane</location>
        <topology evidence="1 7">Multi-pass membrane protein</topology>
    </subcellularLocation>
</comment>
<reference key="2">
    <citation type="submission" date="2011-11" db="EMBL/GenBank/DDBJ databases">
        <authorList>
            <person name="Shin S.H."/>
            <person name="Kim S."/>
            <person name="Kim J.Y."/>
        </authorList>
    </citation>
    <scope>NUCLEOTIDE SEQUENCE</scope>
    <source>
        <strain>HPL-003</strain>
    </source>
</reference>
<evidence type="ECO:0000256" key="2">
    <source>
        <dbReference type="ARBA" id="ARBA00022448"/>
    </source>
</evidence>
<feature type="transmembrane region" description="Helical" evidence="7">
    <location>
        <begin position="106"/>
        <end position="129"/>
    </location>
</feature>
<dbReference type="AlphaFoldDB" id="G7VPS1"/>
<evidence type="ECO:0000313" key="9">
    <source>
        <dbReference type="EMBL" id="AET61069.1"/>
    </source>
</evidence>
<dbReference type="GO" id="GO:0005886">
    <property type="term" value="C:plasma membrane"/>
    <property type="evidence" value="ECO:0007669"/>
    <property type="project" value="UniProtKB-SubCell"/>
</dbReference>
<keyword evidence="4 7" id="KW-0812">Transmembrane</keyword>
<dbReference type="Proteomes" id="UP000005876">
    <property type="component" value="Chromosome"/>
</dbReference>
<evidence type="ECO:0000256" key="5">
    <source>
        <dbReference type="ARBA" id="ARBA00022989"/>
    </source>
</evidence>
<keyword evidence="5 7" id="KW-1133">Transmembrane helix</keyword>
<reference evidence="9 10" key="3">
    <citation type="journal article" date="2012" name="J. Bacteriol.">
        <title>Genome Sequence of Paenibacillus terrae HPL-003, a Xylanase-Producing Bacterium Isolated from Soil Found in Forest Residue.</title>
        <authorList>
            <person name="Shin S.H."/>
            <person name="Kim S."/>
            <person name="Kim J.Y."/>
            <person name="Song H.Y."/>
            <person name="Cho S.J."/>
            <person name="Kim D.R."/>
            <person name="Lee K.I."/>
            <person name="Lim H.K."/>
            <person name="Park N.J."/>
            <person name="Hwang I.T."/>
            <person name="Yang K.S."/>
        </authorList>
    </citation>
    <scope>NUCLEOTIDE SEQUENCE [LARGE SCALE GENOMIC DNA]</scope>
    <source>
        <strain evidence="9 10">HPL-003</strain>
    </source>
</reference>
<dbReference type="GO" id="GO:0055085">
    <property type="term" value="P:transmembrane transport"/>
    <property type="evidence" value="ECO:0007669"/>
    <property type="project" value="InterPro"/>
</dbReference>
<dbReference type="RefSeq" id="WP_014281764.1">
    <property type="nucleotide sequence ID" value="NC_016641.1"/>
</dbReference>
<feature type="transmembrane region" description="Helical" evidence="7">
    <location>
        <begin position="239"/>
        <end position="260"/>
    </location>
</feature>
<keyword evidence="2 7" id="KW-0813">Transport</keyword>